<keyword evidence="3" id="KW-1185">Reference proteome</keyword>
<dbReference type="EMBL" id="KB320427">
    <property type="protein sequence ID" value="ELW72301.1"/>
    <property type="molecule type" value="Genomic_DNA"/>
</dbReference>
<dbReference type="AlphaFoldDB" id="L9LBH9"/>
<protein>
    <submittedName>
        <fullName evidence="2">Uncharacterized protein</fullName>
    </submittedName>
</protein>
<dbReference type="InParanoid" id="L9LBH9"/>
<reference evidence="3" key="1">
    <citation type="submission" date="2012-07" db="EMBL/GenBank/DDBJ databases">
        <title>Genome of the Chinese tree shrew, a rising model animal genetically related to primates.</title>
        <authorList>
            <person name="Zhang G."/>
            <person name="Fan Y."/>
            <person name="Yao Y."/>
            <person name="Huang Z."/>
        </authorList>
    </citation>
    <scope>NUCLEOTIDE SEQUENCE [LARGE SCALE GENOMIC DNA]</scope>
</reference>
<evidence type="ECO:0000256" key="1">
    <source>
        <dbReference type="SAM" id="MobiDB-lite"/>
    </source>
</evidence>
<gene>
    <name evidence="2" type="ORF">TREES_T100003766</name>
</gene>
<evidence type="ECO:0000313" key="2">
    <source>
        <dbReference type="EMBL" id="ELW72301.1"/>
    </source>
</evidence>
<sequence length="117" mass="12641">MWLPRMEPNGLVDVEDEKGRDGLCSMGESSGASAAKPWEPEMCSPLGAYPREDRVTCGSHGAELEGRMDVEDEEGKRRVSGITSSEALPDTPVPHPDGWMPGSAGRLLWGHYEGPCT</sequence>
<feature type="region of interest" description="Disordered" evidence="1">
    <location>
        <begin position="67"/>
        <end position="100"/>
    </location>
</feature>
<organism evidence="2 3">
    <name type="scientific">Tupaia chinensis</name>
    <name type="common">Chinese tree shrew</name>
    <name type="synonym">Tupaia belangeri chinensis</name>
    <dbReference type="NCBI Taxonomy" id="246437"/>
    <lineage>
        <taxon>Eukaryota</taxon>
        <taxon>Metazoa</taxon>
        <taxon>Chordata</taxon>
        <taxon>Craniata</taxon>
        <taxon>Vertebrata</taxon>
        <taxon>Euteleostomi</taxon>
        <taxon>Mammalia</taxon>
        <taxon>Eutheria</taxon>
        <taxon>Euarchontoglires</taxon>
        <taxon>Scandentia</taxon>
        <taxon>Tupaiidae</taxon>
        <taxon>Tupaia</taxon>
    </lineage>
</organism>
<proteinExistence type="predicted"/>
<feature type="compositionally biased region" description="Basic and acidic residues" evidence="1">
    <location>
        <begin position="67"/>
        <end position="77"/>
    </location>
</feature>
<dbReference type="Proteomes" id="UP000011518">
    <property type="component" value="Unassembled WGS sequence"/>
</dbReference>
<evidence type="ECO:0000313" key="3">
    <source>
        <dbReference type="Proteomes" id="UP000011518"/>
    </source>
</evidence>
<feature type="region of interest" description="Disordered" evidence="1">
    <location>
        <begin position="1"/>
        <end position="39"/>
    </location>
</feature>
<name>L9LBH9_TUPCH</name>
<accession>L9LBH9</accession>
<reference evidence="3" key="2">
    <citation type="journal article" date="2013" name="Nat. Commun.">
        <title>Genome of the Chinese tree shrew.</title>
        <authorList>
            <person name="Fan Y."/>
            <person name="Huang Z.Y."/>
            <person name="Cao C.C."/>
            <person name="Chen C.S."/>
            <person name="Chen Y.X."/>
            <person name="Fan D.D."/>
            <person name="He J."/>
            <person name="Hou H.L."/>
            <person name="Hu L."/>
            <person name="Hu X.T."/>
            <person name="Jiang X.T."/>
            <person name="Lai R."/>
            <person name="Lang Y.S."/>
            <person name="Liang B."/>
            <person name="Liao S.G."/>
            <person name="Mu D."/>
            <person name="Ma Y.Y."/>
            <person name="Niu Y.Y."/>
            <person name="Sun X.Q."/>
            <person name="Xia J.Q."/>
            <person name="Xiao J."/>
            <person name="Xiong Z.Q."/>
            <person name="Xu L."/>
            <person name="Yang L."/>
            <person name="Zhang Y."/>
            <person name="Zhao W."/>
            <person name="Zhao X.D."/>
            <person name="Zheng Y.T."/>
            <person name="Zhou J.M."/>
            <person name="Zhu Y.B."/>
            <person name="Zhang G.J."/>
            <person name="Wang J."/>
            <person name="Yao Y.G."/>
        </authorList>
    </citation>
    <scope>NUCLEOTIDE SEQUENCE [LARGE SCALE GENOMIC DNA]</scope>
</reference>